<feature type="transmembrane region" description="Helical" evidence="7">
    <location>
        <begin position="83"/>
        <end position="106"/>
    </location>
</feature>
<dbReference type="GO" id="GO:0016780">
    <property type="term" value="F:phosphotransferase activity, for other substituted phosphate groups"/>
    <property type="evidence" value="ECO:0007669"/>
    <property type="project" value="TreeGrafter"/>
</dbReference>
<evidence type="ECO:0000313" key="9">
    <source>
        <dbReference type="EMBL" id="GEC19138.1"/>
    </source>
</evidence>
<comment type="subcellular location">
    <subcellularLocation>
        <location evidence="1">Membrane</location>
        <topology evidence="1">Multi-pass membrane protein</topology>
    </subcellularLocation>
</comment>
<protein>
    <submittedName>
        <fullName evidence="9">UDP-phosphate galactose phosphotransferase</fullName>
    </submittedName>
</protein>
<dbReference type="Pfam" id="PF02397">
    <property type="entry name" value="Bac_transf"/>
    <property type="match status" value="1"/>
</dbReference>
<dbReference type="Pfam" id="PF13727">
    <property type="entry name" value="CoA_binding_3"/>
    <property type="match status" value="1"/>
</dbReference>
<dbReference type="AlphaFoldDB" id="A0A4Y3WKU7"/>
<feature type="transmembrane region" description="Helical" evidence="7">
    <location>
        <begin position="12"/>
        <end position="39"/>
    </location>
</feature>
<dbReference type="GO" id="GO:0016020">
    <property type="term" value="C:membrane"/>
    <property type="evidence" value="ECO:0007669"/>
    <property type="project" value="UniProtKB-SubCell"/>
</dbReference>
<dbReference type="RefSeq" id="WP_176600838.1">
    <property type="nucleotide sequence ID" value="NZ_BAAARZ010000048.1"/>
</dbReference>
<dbReference type="Proteomes" id="UP000320338">
    <property type="component" value="Unassembled WGS sequence"/>
</dbReference>
<accession>A0A4Y3WKU7</accession>
<feature type="domain" description="Bacterial sugar transferase" evidence="8">
    <location>
        <begin position="250"/>
        <end position="429"/>
    </location>
</feature>
<comment type="caution">
    <text evidence="9">The sequence shown here is derived from an EMBL/GenBank/DDBJ whole genome shotgun (WGS) entry which is preliminary data.</text>
</comment>
<evidence type="ECO:0000256" key="5">
    <source>
        <dbReference type="ARBA" id="ARBA00022989"/>
    </source>
</evidence>
<evidence type="ECO:0000256" key="3">
    <source>
        <dbReference type="ARBA" id="ARBA00022679"/>
    </source>
</evidence>
<dbReference type="PANTHER" id="PTHR30576:SF0">
    <property type="entry name" value="UNDECAPRENYL-PHOSPHATE N-ACETYLGALACTOSAMINYL 1-PHOSPHATE TRANSFERASE-RELATED"/>
    <property type="match status" value="1"/>
</dbReference>
<keyword evidence="6 7" id="KW-0472">Membrane</keyword>
<evidence type="ECO:0000256" key="2">
    <source>
        <dbReference type="ARBA" id="ARBA00006464"/>
    </source>
</evidence>
<keyword evidence="3 9" id="KW-0808">Transferase</keyword>
<keyword evidence="4 7" id="KW-0812">Transmembrane</keyword>
<gene>
    <name evidence="9" type="primary">wcaJ</name>
    <name evidence="9" type="ORF">PHY01_14210</name>
</gene>
<sequence>MVATADLVAVVLGTAVGAATVGPVAALTVGITTIVSILVSRRHAWRFAPSVLTDLPSTALIVAIPTGLSAAVLAPLLHVAPHAAIVTGLVTLALLVVARSTVFAAVRRRRNDGRDQLRALVVGCDDTGVRLGQTFTHQLNYGVHVVGYVDDDRPLLADLGAKLGSVEALPQLVREHDVDLVLVGFGAHSDDKVVDAIRDLGASPVEVYVVPRMYELHQMHHHNQASELIDGIPLARLRRPAYRTASWRLKRVIDVVVSGVALLVAAPALAVIAVAVRRETGPGIIFKQERIGLNGEPFTLFKFRSLQLAAGEGDVRWSIDTDTRLGPVGKFIRASSLDELPQLVNVLKGDMSLVGPRPERPYFVERFNETIPGYRYRHRVPVGLTGYAAVHGLRGDTSIHQRAHFDNLYAESWSLWLDLKIAAWTVRQLIPRRSPEANLPVPAPPTMDDIEQLDSETVQLPYIAPRTRVDDTTGGSERTVIIRRSA</sequence>
<proteinExistence type="inferred from homology"/>
<evidence type="ECO:0000256" key="4">
    <source>
        <dbReference type="ARBA" id="ARBA00022692"/>
    </source>
</evidence>
<dbReference type="InterPro" id="IPR003362">
    <property type="entry name" value="Bact_transf"/>
</dbReference>
<dbReference type="Gene3D" id="3.40.50.720">
    <property type="entry name" value="NAD(P)-binding Rossmann-like Domain"/>
    <property type="match status" value="1"/>
</dbReference>
<keyword evidence="10" id="KW-1185">Reference proteome</keyword>
<evidence type="ECO:0000256" key="6">
    <source>
        <dbReference type="ARBA" id="ARBA00023136"/>
    </source>
</evidence>
<dbReference type="EMBL" id="BJNG01000014">
    <property type="protein sequence ID" value="GEC19138.1"/>
    <property type="molecule type" value="Genomic_DNA"/>
</dbReference>
<feature type="transmembrane region" description="Helical" evidence="7">
    <location>
        <begin position="51"/>
        <end position="77"/>
    </location>
</feature>
<comment type="similarity">
    <text evidence="2">Belongs to the bacterial sugar transferase family.</text>
</comment>
<dbReference type="InterPro" id="IPR017475">
    <property type="entry name" value="EPS_sugar_tfrase"/>
</dbReference>
<evidence type="ECO:0000259" key="8">
    <source>
        <dbReference type="Pfam" id="PF02397"/>
    </source>
</evidence>
<evidence type="ECO:0000256" key="1">
    <source>
        <dbReference type="ARBA" id="ARBA00004141"/>
    </source>
</evidence>
<organism evidence="9 10">
    <name type="scientific">Pseudonocardia hydrocarbonoxydans</name>
    <dbReference type="NCBI Taxonomy" id="76726"/>
    <lineage>
        <taxon>Bacteria</taxon>
        <taxon>Bacillati</taxon>
        <taxon>Actinomycetota</taxon>
        <taxon>Actinomycetes</taxon>
        <taxon>Pseudonocardiales</taxon>
        <taxon>Pseudonocardiaceae</taxon>
        <taxon>Pseudonocardia</taxon>
    </lineage>
</organism>
<evidence type="ECO:0000313" key="10">
    <source>
        <dbReference type="Proteomes" id="UP000320338"/>
    </source>
</evidence>
<evidence type="ECO:0000256" key="7">
    <source>
        <dbReference type="SAM" id="Phobius"/>
    </source>
</evidence>
<dbReference type="NCBIfam" id="TIGR03025">
    <property type="entry name" value="EPS_sugtrans"/>
    <property type="match status" value="1"/>
</dbReference>
<dbReference type="PANTHER" id="PTHR30576">
    <property type="entry name" value="COLANIC BIOSYNTHESIS UDP-GLUCOSE LIPID CARRIER TRANSFERASE"/>
    <property type="match status" value="1"/>
</dbReference>
<name>A0A4Y3WKU7_9PSEU</name>
<reference evidence="9 10" key="1">
    <citation type="submission" date="2019-06" db="EMBL/GenBank/DDBJ databases">
        <title>Whole genome shotgun sequence of Pseudonocardia hydrocarbonoxydans NBRC 14498.</title>
        <authorList>
            <person name="Hosoyama A."/>
            <person name="Uohara A."/>
            <person name="Ohji S."/>
            <person name="Ichikawa N."/>
        </authorList>
    </citation>
    <scope>NUCLEOTIDE SEQUENCE [LARGE SCALE GENOMIC DNA]</scope>
    <source>
        <strain evidence="9 10">NBRC 14498</strain>
    </source>
</reference>
<feature type="transmembrane region" description="Helical" evidence="7">
    <location>
        <begin position="252"/>
        <end position="276"/>
    </location>
</feature>
<keyword evidence="5 7" id="KW-1133">Transmembrane helix</keyword>